<evidence type="ECO:0000313" key="2">
    <source>
        <dbReference type="EMBL" id="KAJ1190512.1"/>
    </source>
</evidence>
<accession>A0AAV7UP25</accession>
<organism evidence="2 3">
    <name type="scientific">Pleurodeles waltl</name>
    <name type="common">Iberian ribbed newt</name>
    <dbReference type="NCBI Taxonomy" id="8319"/>
    <lineage>
        <taxon>Eukaryota</taxon>
        <taxon>Metazoa</taxon>
        <taxon>Chordata</taxon>
        <taxon>Craniata</taxon>
        <taxon>Vertebrata</taxon>
        <taxon>Euteleostomi</taxon>
        <taxon>Amphibia</taxon>
        <taxon>Batrachia</taxon>
        <taxon>Caudata</taxon>
        <taxon>Salamandroidea</taxon>
        <taxon>Salamandridae</taxon>
        <taxon>Pleurodelinae</taxon>
        <taxon>Pleurodeles</taxon>
    </lineage>
</organism>
<evidence type="ECO:0000313" key="3">
    <source>
        <dbReference type="Proteomes" id="UP001066276"/>
    </source>
</evidence>
<sequence length="75" mass="8213">MQAVRTHSSELVTTGQKSGRWLPGPSVVERLGLGGVVPVKRILRRRSTQQASAETSDRYCFQSELAVEQDSDGVL</sequence>
<name>A0AAV7UP25_PLEWA</name>
<gene>
    <name evidence="2" type="ORF">NDU88_007250</name>
</gene>
<dbReference type="Proteomes" id="UP001066276">
    <property type="component" value="Chromosome 3_1"/>
</dbReference>
<comment type="caution">
    <text evidence="2">The sequence shown here is derived from an EMBL/GenBank/DDBJ whole genome shotgun (WGS) entry which is preliminary data.</text>
</comment>
<evidence type="ECO:0000256" key="1">
    <source>
        <dbReference type="SAM" id="MobiDB-lite"/>
    </source>
</evidence>
<feature type="compositionally biased region" description="Polar residues" evidence="1">
    <location>
        <begin position="1"/>
        <end position="17"/>
    </location>
</feature>
<protein>
    <submittedName>
        <fullName evidence="2">Uncharacterized protein</fullName>
    </submittedName>
</protein>
<proteinExistence type="predicted"/>
<dbReference type="EMBL" id="JANPWB010000005">
    <property type="protein sequence ID" value="KAJ1190512.1"/>
    <property type="molecule type" value="Genomic_DNA"/>
</dbReference>
<keyword evidence="3" id="KW-1185">Reference proteome</keyword>
<feature type="region of interest" description="Disordered" evidence="1">
    <location>
        <begin position="1"/>
        <end position="24"/>
    </location>
</feature>
<reference evidence="2" key="1">
    <citation type="journal article" date="2022" name="bioRxiv">
        <title>Sequencing and chromosome-scale assembly of the giantPleurodeles waltlgenome.</title>
        <authorList>
            <person name="Brown T."/>
            <person name="Elewa A."/>
            <person name="Iarovenko S."/>
            <person name="Subramanian E."/>
            <person name="Araus A.J."/>
            <person name="Petzold A."/>
            <person name="Susuki M."/>
            <person name="Suzuki K.-i.T."/>
            <person name="Hayashi T."/>
            <person name="Toyoda A."/>
            <person name="Oliveira C."/>
            <person name="Osipova E."/>
            <person name="Leigh N.D."/>
            <person name="Simon A."/>
            <person name="Yun M.H."/>
        </authorList>
    </citation>
    <scope>NUCLEOTIDE SEQUENCE</scope>
    <source>
        <strain evidence="2">20211129_DDA</strain>
        <tissue evidence="2">Liver</tissue>
    </source>
</reference>
<dbReference type="AlphaFoldDB" id="A0AAV7UP25"/>